<dbReference type="OrthoDB" id="2995625at2759"/>
<name>A0A8H6XXI3_9AGAR</name>
<gene>
    <name evidence="1" type="ORF">MVEN_01309200</name>
</gene>
<accession>A0A8H6XXI3</accession>
<protein>
    <submittedName>
        <fullName evidence="1">Uncharacterized protein</fullName>
    </submittedName>
</protein>
<proteinExistence type="predicted"/>
<reference evidence="1" key="1">
    <citation type="submission" date="2020-05" db="EMBL/GenBank/DDBJ databases">
        <title>Mycena genomes resolve the evolution of fungal bioluminescence.</title>
        <authorList>
            <person name="Tsai I.J."/>
        </authorList>
    </citation>
    <scope>NUCLEOTIDE SEQUENCE</scope>
    <source>
        <strain evidence="1">CCC161011</strain>
    </source>
</reference>
<dbReference type="SUPFAM" id="SSF50370">
    <property type="entry name" value="Ricin B-like lectins"/>
    <property type="match status" value="1"/>
</dbReference>
<organism evidence="1 2">
    <name type="scientific">Mycena venus</name>
    <dbReference type="NCBI Taxonomy" id="2733690"/>
    <lineage>
        <taxon>Eukaryota</taxon>
        <taxon>Fungi</taxon>
        <taxon>Dikarya</taxon>
        <taxon>Basidiomycota</taxon>
        <taxon>Agaricomycotina</taxon>
        <taxon>Agaricomycetes</taxon>
        <taxon>Agaricomycetidae</taxon>
        <taxon>Agaricales</taxon>
        <taxon>Marasmiineae</taxon>
        <taxon>Mycenaceae</taxon>
        <taxon>Mycena</taxon>
    </lineage>
</organism>
<dbReference type="InterPro" id="IPR035992">
    <property type="entry name" value="Ricin_B-like_lectins"/>
</dbReference>
<evidence type="ECO:0000313" key="2">
    <source>
        <dbReference type="Proteomes" id="UP000620124"/>
    </source>
</evidence>
<dbReference type="Gene3D" id="2.80.10.50">
    <property type="match status" value="1"/>
</dbReference>
<dbReference type="Proteomes" id="UP000620124">
    <property type="component" value="Unassembled WGS sequence"/>
</dbReference>
<sequence length="158" mass="17016">MQLISNLSAAVTAATFLRILDFSKQNGFDLANGGCTDLTPVQSFAVAPVLNQRWTMTGGPTVFNIVSTCNTFLTYPGAQSGAIALRSQATTRSTATNWTVSLVNPAVSTGPWTIIDAVTNTALTSWDRHPDSALPDAPITLEERNATDTRQQFWFATF</sequence>
<comment type="caution">
    <text evidence="1">The sequence shown here is derived from an EMBL/GenBank/DDBJ whole genome shotgun (WGS) entry which is preliminary data.</text>
</comment>
<dbReference type="AlphaFoldDB" id="A0A8H6XXI3"/>
<dbReference type="EMBL" id="JACAZI010000010">
    <property type="protein sequence ID" value="KAF7350073.1"/>
    <property type="molecule type" value="Genomic_DNA"/>
</dbReference>
<keyword evidence="2" id="KW-1185">Reference proteome</keyword>
<evidence type="ECO:0000313" key="1">
    <source>
        <dbReference type="EMBL" id="KAF7350073.1"/>
    </source>
</evidence>